<reference evidence="1" key="1">
    <citation type="submission" date="2023-04" db="EMBL/GenBank/DDBJ databases">
        <authorList>
            <person name="Vijverberg K."/>
            <person name="Xiong W."/>
            <person name="Schranz E."/>
        </authorList>
    </citation>
    <scope>NUCLEOTIDE SEQUENCE</scope>
</reference>
<protein>
    <submittedName>
        <fullName evidence="1">Uncharacterized protein</fullName>
    </submittedName>
</protein>
<dbReference type="AlphaFoldDB" id="A0AA35Z4U3"/>
<accession>A0AA35Z4U3</accession>
<sequence length="142" mass="15042">MGFDTMGIIFRFVFGNQFIDLHFNTYEQSKGSASSSDRGKRKQIGSNIDIGVADEIARRGGHRPPVTISEGKEAATSLGCFSDLTKITNGNGRSGNSQWGVGGAYLTNGRDGVEVAVGVSDEPFVACSSSLAAFRATEKVPM</sequence>
<organism evidence="1 2">
    <name type="scientific">Lactuca saligna</name>
    <name type="common">Willowleaf lettuce</name>
    <dbReference type="NCBI Taxonomy" id="75948"/>
    <lineage>
        <taxon>Eukaryota</taxon>
        <taxon>Viridiplantae</taxon>
        <taxon>Streptophyta</taxon>
        <taxon>Embryophyta</taxon>
        <taxon>Tracheophyta</taxon>
        <taxon>Spermatophyta</taxon>
        <taxon>Magnoliopsida</taxon>
        <taxon>eudicotyledons</taxon>
        <taxon>Gunneridae</taxon>
        <taxon>Pentapetalae</taxon>
        <taxon>asterids</taxon>
        <taxon>campanulids</taxon>
        <taxon>Asterales</taxon>
        <taxon>Asteraceae</taxon>
        <taxon>Cichorioideae</taxon>
        <taxon>Cichorieae</taxon>
        <taxon>Lactucinae</taxon>
        <taxon>Lactuca</taxon>
    </lineage>
</organism>
<dbReference type="EMBL" id="OX465081">
    <property type="protein sequence ID" value="CAI9285694.1"/>
    <property type="molecule type" value="Genomic_DNA"/>
</dbReference>
<keyword evidence="2" id="KW-1185">Reference proteome</keyword>
<dbReference type="Proteomes" id="UP001177003">
    <property type="component" value="Chromosome 5"/>
</dbReference>
<name>A0AA35Z4U3_LACSI</name>
<proteinExistence type="predicted"/>
<evidence type="ECO:0000313" key="2">
    <source>
        <dbReference type="Proteomes" id="UP001177003"/>
    </source>
</evidence>
<gene>
    <name evidence="1" type="ORF">LSALG_LOCUS25154</name>
</gene>
<evidence type="ECO:0000313" key="1">
    <source>
        <dbReference type="EMBL" id="CAI9285694.1"/>
    </source>
</evidence>